<dbReference type="InterPro" id="IPR051922">
    <property type="entry name" value="Bact_Sporulation_Assoc"/>
</dbReference>
<dbReference type="GO" id="GO:0030435">
    <property type="term" value="P:sporulation resulting in formation of a cellular spore"/>
    <property type="evidence" value="ECO:0007669"/>
    <property type="project" value="InterPro"/>
</dbReference>
<dbReference type="NCBIfam" id="TIGR02669">
    <property type="entry name" value="SpoIID_LytB"/>
    <property type="match status" value="1"/>
</dbReference>
<accession>A0A2N3HS34</accession>
<name>A0A2N3HS34_9BACT</name>
<proteinExistence type="predicted"/>
<dbReference type="Pfam" id="PF08486">
    <property type="entry name" value="SpoIID"/>
    <property type="match status" value="1"/>
</dbReference>
<protein>
    <submittedName>
        <fullName evidence="2">Amidase</fullName>
    </submittedName>
</protein>
<feature type="domain" description="Sporulation stage II protein D amidase enhancer LytB N-terminal" evidence="1">
    <location>
        <begin position="101"/>
        <end position="218"/>
    </location>
</feature>
<reference evidence="2 3" key="1">
    <citation type="journal article" date="2017" name="Front. Microbiol.">
        <title>Labilibaculum manganireducens gen. nov., sp. nov. and Labilibaculum filiforme sp. nov., Novel Bacteroidetes Isolated from Subsurface Sediments of the Baltic Sea.</title>
        <authorList>
            <person name="Vandieken V."/>
            <person name="Marshall I.P."/>
            <person name="Niemann H."/>
            <person name="Engelen B."/>
            <person name="Cypionka H."/>
        </authorList>
    </citation>
    <scope>NUCLEOTIDE SEQUENCE [LARGE SCALE GENOMIC DNA]</scope>
    <source>
        <strain evidence="2 3">59.16B</strain>
    </source>
</reference>
<evidence type="ECO:0000259" key="1">
    <source>
        <dbReference type="Pfam" id="PF08486"/>
    </source>
</evidence>
<dbReference type="AlphaFoldDB" id="A0A2N3HS34"/>
<keyword evidence="3" id="KW-1185">Reference proteome</keyword>
<dbReference type="InterPro" id="IPR013693">
    <property type="entry name" value="SpoIID/LytB_N"/>
</dbReference>
<dbReference type="EMBL" id="MVDD01000020">
    <property type="protein sequence ID" value="PKQ60863.1"/>
    <property type="molecule type" value="Genomic_DNA"/>
</dbReference>
<evidence type="ECO:0000313" key="2">
    <source>
        <dbReference type="EMBL" id="PKQ60863.1"/>
    </source>
</evidence>
<evidence type="ECO:0000313" key="3">
    <source>
        <dbReference type="Proteomes" id="UP000233535"/>
    </source>
</evidence>
<dbReference type="OrthoDB" id="1110483at2"/>
<organism evidence="2 3">
    <name type="scientific">Labilibaculum filiforme</name>
    <dbReference type="NCBI Taxonomy" id="1940526"/>
    <lineage>
        <taxon>Bacteria</taxon>
        <taxon>Pseudomonadati</taxon>
        <taxon>Bacteroidota</taxon>
        <taxon>Bacteroidia</taxon>
        <taxon>Marinilabiliales</taxon>
        <taxon>Marinifilaceae</taxon>
        <taxon>Labilibaculum</taxon>
    </lineage>
</organism>
<dbReference type="Proteomes" id="UP000233535">
    <property type="component" value="Unassembled WGS sequence"/>
</dbReference>
<dbReference type="GO" id="GO:0030288">
    <property type="term" value="C:outer membrane-bounded periplasmic space"/>
    <property type="evidence" value="ECO:0007669"/>
    <property type="project" value="TreeGrafter"/>
</dbReference>
<dbReference type="PANTHER" id="PTHR30032">
    <property type="entry name" value="N-ACETYLMURAMOYL-L-ALANINE AMIDASE-RELATED"/>
    <property type="match status" value="1"/>
</dbReference>
<dbReference type="PANTHER" id="PTHR30032:SF4">
    <property type="entry name" value="AMIDASE ENHANCER"/>
    <property type="match status" value="1"/>
</dbReference>
<gene>
    <name evidence="2" type="ORF">BZG02_17850</name>
</gene>
<comment type="caution">
    <text evidence="2">The sequence shown here is derived from an EMBL/GenBank/DDBJ whole genome shotgun (WGS) entry which is preliminary data.</text>
</comment>
<dbReference type="InterPro" id="IPR013486">
    <property type="entry name" value="SpoIID/LytB"/>
</dbReference>
<sequence length="443" mass="50509">MNEPQLRIGIMYEPKISFHLNGIYIFQQNGKEYTGKQEVVYTDGKIGFDGLRLSSEELVFSPKYYEKGSFDLLDVTIGIKFHWERKEDQRFKGALHFICENEKLTAINVLSLEDYLISVISSEMSATSSMELLKAHAIISRSWLIAQVLKGAELQKSKTKYQSIVETDQEYIRWYDREDHVNFDVCADDHCQRYQGITKQSTQLVVDAIDATRGMVLTSEGKVCDARFSKCCGGVAETFENVWEPENHKYLQAVIDNPKAPAGYDMNLKKEEVAEKWIRTSPEAFCNTTDKEILSQVLNDYDQETMDFYRWEVAYTQGEISELIKRKTGKDFGQILDLIPVERGESGRLIKLKIVGKKRSLVIGKELEIRKVLSESHLYSSEFVVDKVGEENGIPAKFILVGAGWGHGVGLCQIGAAVMGAKGYKFDEILLHYFRGAELEKRY</sequence>